<reference evidence="2 3" key="1">
    <citation type="submission" date="2019-03" db="EMBL/GenBank/DDBJ databases">
        <title>First draft genome of Liparis tanakae, snailfish: a comprehensive survey of snailfish specific genes.</title>
        <authorList>
            <person name="Kim W."/>
            <person name="Song I."/>
            <person name="Jeong J.-H."/>
            <person name="Kim D."/>
            <person name="Kim S."/>
            <person name="Ryu S."/>
            <person name="Song J.Y."/>
            <person name="Lee S.K."/>
        </authorList>
    </citation>
    <scope>NUCLEOTIDE SEQUENCE [LARGE SCALE GENOMIC DNA]</scope>
    <source>
        <tissue evidence="2">Muscle</tissue>
    </source>
</reference>
<sequence length="300" mass="32696">MSVPDLVTPHQYLPASDRRRSEIVAVKTPSLCAACRRDRSLRVYLTGVRSRLPRSGVQPLEVRVARSAAEPGFAEADRAGQKELAPSRPHAAPLGHVDAAAPAPPPGSAPSKHPALLAEQSAQSHRDGGVVVGTGRYASEDAAASYRDKRGLTEARECGREEAGEERVSARGDGEARRRNGGTGNVVFSHLHLMVQVWVQVCSGPLAGHQLVLECRDPPADVRLRDGLHEESALCQAEAVHCPPSLVLLGQQHPQIPVMLQVQMRALDMERQEDTRELRPPDVPRRLHANIRVSYTLTWE</sequence>
<gene>
    <name evidence="2" type="ORF">EYF80_018781</name>
</gene>
<organism evidence="2 3">
    <name type="scientific">Liparis tanakae</name>
    <name type="common">Tanaka's snailfish</name>
    <dbReference type="NCBI Taxonomy" id="230148"/>
    <lineage>
        <taxon>Eukaryota</taxon>
        <taxon>Metazoa</taxon>
        <taxon>Chordata</taxon>
        <taxon>Craniata</taxon>
        <taxon>Vertebrata</taxon>
        <taxon>Euteleostomi</taxon>
        <taxon>Actinopterygii</taxon>
        <taxon>Neopterygii</taxon>
        <taxon>Teleostei</taxon>
        <taxon>Neoteleostei</taxon>
        <taxon>Acanthomorphata</taxon>
        <taxon>Eupercaria</taxon>
        <taxon>Perciformes</taxon>
        <taxon>Cottioidei</taxon>
        <taxon>Cottales</taxon>
        <taxon>Liparidae</taxon>
        <taxon>Liparis</taxon>
    </lineage>
</organism>
<accession>A0A4Z2I049</accession>
<dbReference type="Proteomes" id="UP000314294">
    <property type="component" value="Unassembled WGS sequence"/>
</dbReference>
<protein>
    <submittedName>
        <fullName evidence="2">Uncharacterized protein</fullName>
    </submittedName>
</protein>
<name>A0A4Z2I049_9TELE</name>
<proteinExistence type="predicted"/>
<feature type="region of interest" description="Disordered" evidence="1">
    <location>
        <begin position="73"/>
        <end position="181"/>
    </location>
</feature>
<keyword evidence="3" id="KW-1185">Reference proteome</keyword>
<dbReference type="AlphaFoldDB" id="A0A4Z2I049"/>
<evidence type="ECO:0000313" key="3">
    <source>
        <dbReference type="Proteomes" id="UP000314294"/>
    </source>
</evidence>
<feature type="compositionally biased region" description="Basic and acidic residues" evidence="1">
    <location>
        <begin position="146"/>
        <end position="178"/>
    </location>
</feature>
<evidence type="ECO:0000256" key="1">
    <source>
        <dbReference type="SAM" id="MobiDB-lite"/>
    </source>
</evidence>
<comment type="caution">
    <text evidence="2">The sequence shown here is derived from an EMBL/GenBank/DDBJ whole genome shotgun (WGS) entry which is preliminary data.</text>
</comment>
<evidence type="ECO:0000313" key="2">
    <source>
        <dbReference type="EMBL" id="TNN70965.1"/>
    </source>
</evidence>
<dbReference type="EMBL" id="SRLO01000156">
    <property type="protein sequence ID" value="TNN70965.1"/>
    <property type="molecule type" value="Genomic_DNA"/>
</dbReference>